<organism evidence="1 2">
    <name type="scientific">Multifurca ochricompacta</name>
    <dbReference type="NCBI Taxonomy" id="376703"/>
    <lineage>
        <taxon>Eukaryota</taxon>
        <taxon>Fungi</taxon>
        <taxon>Dikarya</taxon>
        <taxon>Basidiomycota</taxon>
        <taxon>Agaricomycotina</taxon>
        <taxon>Agaricomycetes</taxon>
        <taxon>Russulales</taxon>
        <taxon>Russulaceae</taxon>
        <taxon>Multifurca</taxon>
    </lineage>
</organism>
<protein>
    <submittedName>
        <fullName evidence="1">Uncharacterized protein</fullName>
    </submittedName>
</protein>
<accession>A0AAD4M5L5</accession>
<gene>
    <name evidence="1" type="ORF">B0F90DRAFT_1713100</name>
</gene>
<reference evidence="1" key="1">
    <citation type="journal article" date="2022" name="New Phytol.">
        <title>Evolutionary transition to the ectomycorrhizal habit in the genomes of a hyperdiverse lineage of mushroom-forming fungi.</title>
        <authorList>
            <person name="Looney B."/>
            <person name="Miyauchi S."/>
            <person name="Morin E."/>
            <person name="Drula E."/>
            <person name="Courty P.E."/>
            <person name="Kohler A."/>
            <person name="Kuo A."/>
            <person name="LaButti K."/>
            <person name="Pangilinan J."/>
            <person name="Lipzen A."/>
            <person name="Riley R."/>
            <person name="Andreopoulos W."/>
            <person name="He G."/>
            <person name="Johnson J."/>
            <person name="Nolan M."/>
            <person name="Tritt A."/>
            <person name="Barry K.W."/>
            <person name="Grigoriev I.V."/>
            <person name="Nagy L.G."/>
            <person name="Hibbett D."/>
            <person name="Henrissat B."/>
            <person name="Matheny P.B."/>
            <person name="Labbe J."/>
            <person name="Martin F.M."/>
        </authorList>
    </citation>
    <scope>NUCLEOTIDE SEQUENCE</scope>
    <source>
        <strain evidence="1">BPL690</strain>
    </source>
</reference>
<comment type="caution">
    <text evidence="1">The sequence shown here is derived from an EMBL/GenBank/DDBJ whole genome shotgun (WGS) entry which is preliminary data.</text>
</comment>
<name>A0AAD4M5L5_9AGAM</name>
<evidence type="ECO:0000313" key="2">
    <source>
        <dbReference type="Proteomes" id="UP001203297"/>
    </source>
</evidence>
<keyword evidence="2" id="KW-1185">Reference proteome</keyword>
<sequence>MQIKTRRIPLQPPASLFEVDTTLARHCSDAVMAARRAASPFPDQYHYHRGHGLGR</sequence>
<dbReference type="Proteomes" id="UP001203297">
    <property type="component" value="Unassembled WGS sequence"/>
</dbReference>
<proteinExistence type="predicted"/>
<dbReference type="AlphaFoldDB" id="A0AAD4M5L5"/>
<evidence type="ECO:0000313" key="1">
    <source>
        <dbReference type="EMBL" id="KAI0302870.1"/>
    </source>
</evidence>
<dbReference type="EMBL" id="WTXG01000010">
    <property type="protein sequence ID" value="KAI0302870.1"/>
    <property type="molecule type" value="Genomic_DNA"/>
</dbReference>